<sequence>MAQPPRPSAGDYLAKVPDPEGHALIPELHNCAPAIFCPIGEKDKLEDSLGSSSVTKLERLRVELDALKTHAASSRDNMLALAVRERERIFQEGRRMEAYHKQPEINDFTPDIQLGLSSQDLGAMIANMEAAPPKTRDLNSKDVLPPTFDINKARTIRERQAFLHMNSVIHFAKTGVGAEREIACREAQIIANIKQEQLNEDRERRAD</sequence>
<keyword evidence="2" id="KW-1185">Reference proteome</keyword>
<name>A0A8H4JZL9_9HYPO</name>
<dbReference type="OrthoDB" id="4900256at2759"/>
<protein>
    <submittedName>
        <fullName evidence="1">Uncharacterized protein</fullName>
    </submittedName>
</protein>
<evidence type="ECO:0000313" key="1">
    <source>
        <dbReference type="EMBL" id="KAF4441910.1"/>
    </source>
</evidence>
<proteinExistence type="predicted"/>
<dbReference type="AlphaFoldDB" id="A0A8H4JZL9"/>
<gene>
    <name evidence="1" type="ORF">F53441_11870</name>
</gene>
<accession>A0A8H4JZL9</accession>
<reference evidence="1" key="1">
    <citation type="submission" date="2020-01" db="EMBL/GenBank/DDBJ databases">
        <title>Identification and distribution of gene clusters putatively required for synthesis of sphingolipid metabolism inhibitors in phylogenetically diverse species of the filamentous fungus Fusarium.</title>
        <authorList>
            <person name="Kim H.-S."/>
            <person name="Busman M."/>
            <person name="Brown D.W."/>
            <person name="Divon H."/>
            <person name="Uhlig S."/>
            <person name="Proctor R.H."/>
        </authorList>
    </citation>
    <scope>NUCLEOTIDE SEQUENCE</scope>
    <source>
        <strain evidence="1">NRRL 53441</strain>
    </source>
</reference>
<evidence type="ECO:0000313" key="2">
    <source>
        <dbReference type="Proteomes" id="UP000605986"/>
    </source>
</evidence>
<dbReference type="Proteomes" id="UP000605986">
    <property type="component" value="Unassembled WGS sequence"/>
</dbReference>
<dbReference type="EMBL" id="JAADJG010000612">
    <property type="protein sequence ID" value="KAF4441910.1"/>
    <property type="molecule type" value="Genomic_DNA"/>
</dbReference>
<organism evidence="1 2">
    <name type="scientific">Fusarium austroafricanum</name>
    <dbReference type="NCBI Taxonomy" id="2364996"/>
    <lineage>
        <taxon>Eukaryota</taxon>
        <taxon>Fungi</taxon>
        <taxon>Dikarya</taxon>
        <taxon>Ascomycota</taxon>
        <taxon>Pezizomycotina</taxon>
        <taxon>Sordariomycetes</taxon>
        <taxon>Hypocreomycetidae</taxon>
        <taxon>Hypocreales</taxon>
        <taxon>Nectriaceae</taxon>
        <taxon>Fusarium</taxon>
        <taxon>Fusarium concolor species complex</taxon>
    </lineage>
</organism>
<comment type="caution">
    <text evidence="1">The sequence shown here is derived from an EMBL/GenBank/DDBJ whole genome shotgun (WGS) entry which is preliminary data.</text>
</comment>